<dbReference type="InterPro" id="IPR036140">
    <property type="entry name" value="PFN_sf"/>
</dbReference>
<sequence>MIANTTYGNAVYRGDGTRLYGLDAELELKAQSKRDPQTEVELMIWIEKVIGEKLKFPDDLIESLRSGIVLCKLLNSLIPGTIKNINTSRDTALHHMENIGLYLKACWIVGIQSSDLFVSSDLYLRKNVNAVIQNLLAIARAAHTLDNYKGPSFGYKPNTNIQPAKKWDQIVYKGPTFVTDLENNNNNNINNNNSNCSSSNNNNKDCIKCGIEKVCIKCNPSISPTNTTTKTNVNSILNEKEKEREKEKEKELLLKIQNLSNALKEKEEGLKLVNENLEKQRKKNLEDEKVYKDLIETQKIQLTSKDSLIESINKKNSSLIMLTSNSNNNSAPASVSGINISPTPSTSVSTSNSTPYSSSVPTNSSSSSSFINKSSNRNSGVFQTIASYNNKSGASSTLAIPNGSTNIPSSSTILSKCIRCNITTTKTIKYCSSCGELLIKDNGATPNSSTFNKPPITSKSSITVTSSSVSTQQTLSSPLVSTTTTTTINESDKIKTLIATMKQQEEVITKLNQQIKIDKEIYEKEKKQQKQTIDNQQVLLNQKDQDSKKAKESSSFTKRGEFLLSAELKSTNSTENYSSFSRPIGNNSTNTTTITNKELEVLREKVKSLEFKLNEEICKTKAKDSQITLLNEKIQSINSRPKRVNTSNQVVSASNVSNNNNNNNNNGNRTSQQIIVGRKRFNTLKPDASDLTTLVDATLVHLTTILYSKPIEFYQVNSLKDLFSSELGRRRFSQILKMTLKKVPSLQMNESSFEFLLFLISCALQEMNLSKDNDIEAAKILFNSSDLLYRINPKTNQSEFLKDYIRSANIFKELTFWSEYYWSEVSKRHRKVYGNIPDTLDKEIVNNLLAYFGQNMIYFSVSSDQVKNFIIEIAQQHNLPNNQIDLIIASIKDSPLYTSTKSNDSNNNIVSSAKVMEWDQLIENNIIREGFIGCQILNFQGKNLTHYGSYYVEVTEESSMVNYFKETNKDLIKYISIKDNKFLITIDDENKLYGECLNQRIIITKTNCLFVIFWFEINTLSKEKANYIADSFIDKLEELGY</sequence>
<comment type="function">
    <text evidence="1">Binds to actin and affects the structure of the cytoskeleton. At high concentrations, profilin prevents the polymerization of actin, whereas it enhances it at low concentrations. By binding to PIP2, it inhibits the formation of IP3 and DG.</text>
</comment>
<dbReference type="InterPro" id="IPR036872">
    <property type="entry name" value="CH_dom_sf"/>
</dbReference>
<protein>
    <recommendedName>
        <fullName evidence="4">Calponin-homology (CH) domain-containing protein</fullName>
    </recommendedName>
</protein>
<dbReference type="AlphaFoldDB" id="A0AAN7TUR9"/>
<feature type="compositionally biased region" description="Low complexity" evidence="3">
    <location>
        <begin position="341"/>
        <end position="373"/>
    </location>
</feature>
<dbReference type="InterPro" id="IPR048278">
    <property type="entry name" value="PFN"/>
</dbReference>
<name>A0AAN7TUR9_9MYCE</name>
<dbReference type="InterPro" id="IPR003096">
    <property type="entry name" value="SM22_calponin"/>
</dbReference>
<feature type="region of interest" description="Disordered" evidence="3">
    <location>
        <begin position="328"/>
        <end position="373"/>
    </location>
</feature>
<evidence type="ECO:0000256" key="2">
    <source>
        <dbReference type="SAM" id="Coils"/>
    </source>
</evidence>
<dbReference type="SMART" id="SM00033">
    <property type="entry name" value="CH"/>
    <property type="match status" value="1"/>
</dbReference>
<dbReference type="GO" id="GO:0015629">
    <property type="term" value="C:actin cytoskeleton"/>
    <property type="evidence" value="ECO:0007669"/>
    <property type="project" value="TreeGrafter"/>
</dbReference>
<dbReference type="InterPro" id="IPR001715">
    <property type="entry name" value="CH_dom"/>
</dbReference>
<dbReference type="PRINTS" id="PR00888">
    <property type="entry name" value="SM22CALPONIN"/>
</dbReference>
<dbReference type="SUPFAM" id="SSF47576">
    <property type="entry name" value="Calponin-homology domain, CH-domain"/>
    <property type="match status" value="1"/>
</dbReference>
<dbReference type="InterPro" id="IPR050606">
    <property type="entry name" value="Calponin-like"/>
</dbReference>
<dbReference type="PROSITE" id="PS50021">
    <property type="entry name" value="CH"/>
    <property type="match status" value="1"/>
</dbReference>
<evidence type="ECO:0000256" key="1">
    <source>
        <dbReference type="ARBA" id="ARBA00025549"/>
    </source>
</evidence>
<proteinExistence type="predicted"/>
<feature type="coiled-coil region" evidence="2">
    <location>
        <begin position="230"/>
        <end position="283"/>
    </location>
</feature>
<evidence type="ECO:0000256" key="3">
    <source>
        <dbReference type="SAM" id="MobiDB-lite"/>
    </source>
</evidence>
<dbReference type="Pfam" id="PF00235">
    <property type="entry name" value="Profilin"/>
    <property type="match status" value="1"/>
</dbReference>
<dbReference type="Gene3D" id="3.30.450.30">
    <property type="entry name" value="Dynein light chain 2a, cytoplasmic"/>
    <property type="match status" value="1"/>
</dbReference>
<evidence type="ECO:0000313" key="6">
    <source>
        <dbReference type="Proteomes" id="UP001344447"/>
    </source>
</evidence>
<dbReference type="Proteomes" id="UP001344447">
    <property type="component" value="Unassembled WGS sequence"/>
</dbReference>
<evidence type="ECO:0000259" key="4">
    <source>
        <dbReference type="PROSITE" id="PS50021"/>
    </source>
</evidence>
<gene>
    <name evidence="5" type="ORF">RB653_007621</name>
</gene>
<evidence type="ECO:0000313" key="5">
    <source>
        <dbReference type="EMBL" id="KAK5576477.1"/>
    </source>
</evidence>
<accession>A0AAN7TUR9</accession>
<dbReference type="PANTHER" id="PTHR47385">
    <property type="entry name" value="CALPONIN"/>
    <property type="match status" value="1"/>
</dbReference>
<dbReference type="GO" id="GO:0007015">
    <property type="term" value="P:actin filament organization"/>
    <property type="evidence" value="ECO:0007669"/>
    <property type="project" value="TreeGrafter"/>
</dbReference>
<dbReference type="Pfam" id="PF00307">
    <property type="entry name" value="CH"/>
    <property type="match status" value="1"/>
</dbReference>
<dbReference type="EMBL" id="JAVFKY010000005">
    <property type="protein sequence ID" value="KAK5576477.1"/>
    <property type="molecule type" value="Genomic_DNA"/>
</dbReference>
<feature type="domain" description="Calponin-homology (CH)" evidence="4">
    <location>
        <begin position="36"/>
        <end position="143"/>
    </location>
</feature>
<feature type="coiled-coil region" evidence="2">
    <location>
        <begin position="494"/>
        <end position="539"/>
    </location>
</feature>
<keyword evidence="2" id="KW-0175">Coiled coil</keyword>
<comment type="caution">
    <text evidence="5">The sequence shown here is derived from an EMBL/GenBank/DDBJ whole genome shotgun (WGS) entry which is preliminary data.</text>
</comment>
<dbReference type="GO" id="GO:0051015">
    <property type="term" value="F:actin filament binding"/>
    <property type="evidence" value="ECO:0007669"/>
    <property type="project" value="TreeGrafter"/>
</dbReference>
<dbReference type="Gene3D" id="1.10.418.10">
    <property type="entry name" value="Calponin-like domain"/>
    <property type="match status" value="1"/>
</dbReference>
<reference evidence="5 6" key="1">
    <citation type="submission" date="2023-11" db="EMBL/GenBank/DDBJ databases">
        <title>Dfirmibasis_genome.</title>
        <authorList>
            <person name="Edelbroek B."/>
            <person name="Kjellin J."/>
            <person name="Jerlstrom-Hultqvist J."/>
            <person name="Soderbom F."/>
        </authorList>
    </citation>
    <scope>NUCLEOTIDE SEQUENCE [LARGE SCALE GENOMIC DNA]</scope>
    <source>
        <strain evidence="5 6">TNS-C-14</strain>
    </source>
</reference>
<dbReference type="PANTHER" id="PTHR47385:SF14">
    <property type="entry name" value="TRANSGELIN"/>
    <property type="match status" value="1"/>
</dbReference>
<dbReference type="SUPFAM" id="SSF55770">
    <property type="entry name" value="Profilin (actin-binding protein)"/>
    <property type="match status" value="1"/>
</dbReference>
<organism evidence="5 6">
    <name type="scientific">Dictyostelium firmibasis</name>
    <dbReference type="NCBI Taxonomy" id="79012"/>
    <lineage>
        <taxon>Eukaryota</taxon>
        <taxon>Amoebozoa</taxon>
        <taxon>Evosea</taxon>
        <taxon>Eumycetozoa</taxon>
        <taxon>Dictyostelia</taxon>
        <taxon>Dictyosteliales</taxon>
        <taxon>Dictyosteliaceae</taxon>
        <taxon>Dictyostelium</taxon>
    </lineage>
</organism>
<keyword evidence="6" id="KW-1185">Reference proteome</keyword>